<accession>A0A7V8VG90</accession>
<reference evidence="2 3" key="1">
    <citation type="submission" date="2020-07" db="EMBL/GenBank/DDBJ databases">
        <title>Thermogemmata thermophila gen. nov., sp. nov., a novel moderate thermophilic planctomycete from a Kamchatka hot spring.</title>
        <authorList>
            <person name="Elcheninov A.G."/>
            <person name="Podosokorskaya O.A."/>
            <person name="Kovaleva O.L."/>
            <person name="Novikov A."/>
            <person name="Bonch-Osmolovskaya E.A."/>
            <person name="Toshchakov S.V."/>
            <person name="Kublanov I.V."/>
        </authorList>
    </citation>
    <scope>NUCLEOTIDE SEQUENCE [LARGE SCALE GENOMIC DNA]</scope>
    <source>
        <strain evidence="2 3">2918</strain>
    </source>
</reference>
<proteinExistence type="predicted"/>
<dbReference type="SUPFAM" id="SSF101908">
    <property type="entry name" value="Putative isomerase YbhE"/>
    <property type="match status" value="1"/>
</dbReference>
<evidence type="ECO:0000313" key="2">
    <source>
        <dbReference type="EMBL" id="MBA2227262.1"/>
    </source>
</evidence>
<comment type="caution">
    <text evidence="2">The sequence shown here is derived from an EMBL/GenBank/DDBJ whole genome shotgun (WGS) entry which is preliminary data.</text>
</comment>
<dbReference type="EMBL" id="JACEFB010000012">
    <property type="protein sequence ID" value="MBA2227262.1"/>
    <property type="molecule type" value="Genomic_DNA"/>
</dbReference>
<dbReference type="AlphaFoldDB" id="A0A7V8VG90"/>
<feature type="region of interest" description="Disordered" evidence="1">
    <location>
        <begin position="27"/>
        <end position="47"/>
    </location>
</feature>
<gene>
    <name evidence="2" type="ORF">H0921_13955</name>
</gene>
<evidence type="ECO:0000256" key="1">
    <source>
        <dbReference type="SAM" id="MobiDB-lite"/>
    </source>
</evidence>
<organism evidence="2 3">
    <name type="scientific">Thermogemmata fonticola</name>
    <dbReference type="NCBI Taxonomy" id="2755323"/>
    <lineage>
        <taxon>Bacteria</taxon>
        <taxon>Pseudomonadati</taxon>
        <taxon>Planctomycetota</taxon>
        <taxon>Planctomycetia</taxon>
        <taxon>Gemmatales</taxon>
        <taxon>Gemmataceae</taxon>
        <taxon>Thermogemmata</taxon>
    </lineage>
</organism>
<name>A0A7V8VG90_9BACT</name>
<dbReference type="Proteomes" id="UP000542342">
    <property type="component" value="Unassembled WGS sequence"/>
</dbReference>
<keyword evidence="3" id="KW-1185">Reference proteome</keyword>
<protein>
    <submittedName>
        <fullName evidence="2">Uncharacterized protein</fullName>
    </submittedName>
</protein>
<sequence length="482" mass="52837">MWGLSLVLLIALLSQIIGCNGREEGLSSPLSSSSAGNHDEPGKKNVQPRPLTRLFVQDLDNCTLKWTTVRLGEGNQWLHDPWTTVDGFPNLDPKRQKLVQMDVVDHILLVGVRDDADGTFQSGWVLLDTGVRYIDHGDHGHWNFRRTPLVWDQKLDDQQGNPAHLYVYNGKFFLANDRRNGYTRIDPSRYQKTKEGVLHKDTPRFISGGGNHITLAVVEDKVGYSCWIDGGGSNKGRVDVTPIQGDKAGSPAYSFHLPSGGIHGATTAAGKVFFAPSAGICWVAADLELRQTPDTVKVHHIDLGTEDDKPRRTGAFTTHKNYVLFTTGKTVQAALAILDARAEQPQPWYVPLPVPPGTQPVTPILADTAYGPLYAFVFCDRVKPVENATEVLHVIDLDPDRDGKLQDAKLIKTLTVGASAVEGHFGHHDLTFDAEKQFGFLTNPADKTVVVLSLKTLEPVAAFTFDGKPTSLVAVGSRETDD</sequence>
<evidence type="ECO:0000313" key="3">
    <source>
        <dbReference type="Proteomes" id="UP000542342"/>
    </source>
</evidence>